<dbReference type="InterPro" id="IPR010998">
    <property type="entry name" value="Integrase_recombinase_N"/>
</dbReference>
<evidence type="ECO:0000256" key="10">
    <source>
        <dbReference type="PROSITE-ProRule" id="PRU01248"/>
    </source>
</evidence>
<dbReference type="InterPro" id="IPR044068">
    <property type="entry name" value="CB"/>
</dbReference>
<dbReference type="InterPro" id="IPR004107">
    <property type="entry name" value="Integrase_SAM-like_N"/>
</dbReference>
<evidence type="ECO:0000259" key="11">
    <source>
        <dbReference type="PROSITE" id="PS51898"/>
    </source>
</evidence>
<sequence length="362" mass="43143">MPVYKDKVRGTWFYEGSFINIFGESERYKKRGFQSSTLAKEAERNFLISAKNLTTKRIKFEQLVNLFLEYKKSRIKPRSLYDYQKTIEKQLTPFFGGMYVDKINVRVIEKWQEELLTKNYSNSYLETIQTKLSLILNFAVRKGIIQKNPFDYLEQVKDHTKPKPIMKYWTLEEFTLFINVIDDFEDKLLFDLLYWTGMRISELQARTWEDIDFKTKTLSIHSNFDNKLKKITATPKNGTNRIIFIQTSLIERMKLLKQMQSNIDGFNDACYMFGVFKPISHKTVENKKNKYIKECNRINKIKIPEIRIHDFRHSHVSLLANRGLDSLVIAERLGHSKDMVEKRYSHMFPETRKKVLNILEDY</sequence>
<accession>A0A8S5VF33</accession>
<dbReference type="InterPro" id="IPR002104">
    <property type="entry name" value="Integrase_catalytic"/>
</dbReference>
<evidence type="ECO:0000256" key="2">
    <source>
        <dbReference type="ARBA" id="ARBA00016082"/>
    </source>
</evidence>
<evidence type="ECO:0000259" key="12">
    <source>
        <dbReference type="PROSITE" id="PS51900"/>
    </source>
</evidence>
<comment type="function">
    <text evidence="9">Integrase is necessary for integration of the phage into the host genome by site-specific recombination. In conjunction with excisionase, integrase is also necessary for excision of the prophage from the host genome.</text>
</comment>
<keyword evidence="8" id="KW-1160">Virus entry into host cell</keyword>
<evidence type="ECO:0000256" key="6">
    <source>
        <dbReference type="ARBA" id="ARBA00023172"/>
    </source>
</evidence>
<keyword evidence="5 10" id="KW-0238">DNA-binding</keyword>
<dbReference type="PROSITE" id="PS51900">
    <property type="entry name" value="CB"/>
    <property type="match status" value="1"/>
</dbReference>
<evidence type="ECO:0000256" key="5">
    <source>
        <dbReference type="ARBA" id="ARBA00023125"/>
    </source>
</evidence>
<evidence type="ECO:0000256" key="9">
    <source>
        <dbReference type="ARBA" id="ARBA00049605"/>
    </source>
</evidence>
<evidence type="ECO:0000256" key="3">
    <source>
        <dbReference type="ARBA" id="ARBA00022679"/>
    </source>
</evidence>
<feature type="domain" description="Core-binding (CB)" evidence="12">
    <location>
        <begin position="58"/>
        <end position="140"/>
    </location>
</feature>
<evidence type="ECO:0000256" key="8">
    <source>
        <dbReference type="ARBA" id="ARBA00023296"/>
    </source>
</evidence>
<dbReference type="GO" id="GO:0044826">
    <property type="term" value="P:viral genome integration into host DNA"/>
    <property type="evidence" value="ECO:0007669"/>
    <property type="project" value="UniProtKB-KW"/>
</dbReference>
<dbReference type="Pfam" id="PF14659">
    <property type="entry name" value="Phage_int_SAM_3"/>
    <property type="match status" value="1"/>
</dbReference>
<dbReference type="GO" id="GO:0075713">
    <property type="term" value="P:establishment of integrated proviral latency"/>
    <property type="evidence" value="ECO:0007669"/>
    <property type="project" value="UniProtKB-KW"/>
</dbReference>
<name>A0A8S5VF33_9CAUD</name>
<dbReference type="Gene3D" id="1.10.150.130">
    <property type="match status" value="1"/>
</dbReference>
<keyword evidence="4" id="KW-0229">DNA integration</keyword>
<dbReference type="SUPFAM" id="SSF56349">
    <property type="entry name" value="DNA breaking-rejoining enzymes"/>
    <property type="match status" value="1"/>
</dbReference>
<dbReference type="PANTHER" id="PTHR30629">
    <property type="entry name" value="PROPHAGE INTEGRASE"/>
    <property type="match status" value="1"/>
</dbReference>
<evidence type="ECO:0000313" key="13">
    <source>
        <dbReference type="EMBL" id="DAG05357.1"/>
    </source>
</evidence>
<dbReference type="EMBL" id="BK016258">
    <property type="protein sequence ID" value="DAG05357.1"/>
    <property type="molecule type" value="Genomic_DNA"/>
</dbReference>
<dbReference type="GO" id="GO:0016740">
    <property type="term" value="F:transferase activity"/>
    <property type="evidence" value="ECO:0007669"/>
    <property type="project" value="UniProtKB-KW"/>
</dbReference>
<comment type="similarity">
    <text evidence="1">Belongs to the 'phage' integrase family.</text>
</comment>
<keyword evidence="7" id="KW-1179">Viral genome integration</keyword>
<evidence type="ECO:0000256" key="1">
    <source>
        <dbReference type="ARBA" id="ARBA00008857"/>
    </source>
</evidence>
<dbReference type="InterPro" id="IPR011010">
    <property type="entry name" value="DNA_brk_join_enz"/>
</dbReference>
<dbReference type="GO" id="GO:0006310">
    <property type="term" value="P:DNA recombination"/>
    <property type="evidence" value="ECO:0007669"/>
    <property type="project" value="UniProtKB-KW"/>
</dbReference>
<organism evidence="13">
    <name type="scientific">Myoviridae sp. ctai52</name>
    <dbReference type="NCBI Taxonomy" id="2825134"/>
    <lineage>
        <taxon>Viruses</taxon>
        <taxon>Duplodnaviria</taxon>
        <taxon>Heunggongvirae</taxon>
        <taxon>Uroviricota</taxon>
        <taxon>Caudoviricetes</taxon>
    </lineage>
</organism>
<dbReference type="GO" id="GO:0003677">
    <property type="term" value="F:DNA binding"/>
    <property type="evidence" value="ECO:0007669"/>
    <property type="project" value="UniProtKB-UniRule"/>
</dbReference>
<evidence type="ECO:0000256" key="4">
    <source>
        <dbReference type="ARBA" id="ARBA00022908"/>
    </source>
</evidence>
<dbReference type="GO" id="GO:0015074">
    <property type="term" value="P:DNA integration"/>
    <property type="evidence" value="ECO:0007669"/>
    <property type="project" value="UniProtKB-KW"/>
</dbReference>
<dbReference type="InterPro" id="IPR013762">
    <property type="entry name" value="Integrase-like_cat_sf"/>
</dbReference>
<feature type="domain" description="Tyr recombinase" evidence="11">
    <location>
        <begin position="164"/>
        <end position="357"/>
    </location>
</feature>
<reference evidence="13" key="1">
    <citation type="journal article" date="2021" name="Proc. Natl. Acad. Sci. U.S.A.">
        <title>A Catalog of Tens of Thousands of Viruses from Human Metagenomes Reveals Hidden Associations with Chronic Diseases.</title>
        <authorList>
            <person name="Tisza M.J."/>
            <person name="Buck C.B."/>
        </authorList>
    </citation>
    <scope>NUCLEOTIDE SEQUENCE</scope>
    <source>
        <strain evidence="13">Ctai52</strain>
    </source>
</reference>
<proteinExistence type="inferred from homology"/>
<dbReference type="CDD" id="cd01189">
    <property type="entry name" value="INT_ICEBs1_C_like"/>
    <property type="match status" value="1"/>
</dbReference>
<dbReference type="Pfam" id="PF00589">
    <property type="entry name" value="Phage_integrase"/>
    <property type="match status" value="1"/>
</dbReference>
<keyword evidence="3" id="KW-0808">Transferase</keyword>
<dbReference type="GO" id="GO:0046718">
    <property type="term" value="P:symbiont entry into host cell"/>
    <property type="evidence" value="ECO:0007669"/>
    <property type="project" value="UniProtKB-KW"/>
</dbReference>
<protein>
    <recommendedName>
        <fullName evidence="2">Integrase</fullName>
    </recommendedName>
</protein>
<keyword evidence="6" id="KW-0233">DNA recombination</keyword>
<dbReference type="Gene3D" id="1.10.443.10">
    <property type="entry name" value="Intergrase catalytic core"/>
    <property type="match status" value="1"/>
</dbReference>
<dbReference type="PANTHER" id="PTHR30629:SF2">
    <property type="entry name" value="PROPHAGE INTEGRASE INTS-RELATED"/>
    <property type="match status" value="1"/>
</dbReference>
<evidence type="ECO:0000256" key="7">
    <source>
        <dbReference type="ARBA" id="ARBA00023195"/>
    </source>
</evidence>
<dbReference type="PROSITE" id="PS51898">
    <property type="entry name" value="TYR_RECOMBINASE"/>
    <property type="match status" value="1"/>
</dbReference>
<dbReference type="InterPro" id="IPR050808">
    <property type="entry name" value="Phage_Integrase"/>
</dbReference>